<reference evidence="3 4" key="1">
    <citation type="submission" date="2016-10" db="EMBL/GenBank/DDBJ databases">
        <authorList>
            <person name="de Groot N.N."/>
        </authorList>
    </citation>
    <scope>NUCLEOTIDE SEQUENCE [LARGE SCALE GENOMIC DNA]</scope>
    <source>
        <strain evidence="3 4">CGMCC 1.7054</strain>
    </source>
</reference>
<dbReference type="PANTHER" id="PTHR35525:SF3">
    <property type="entry name" value="BLL6575 PROTEIN"/>
    <property type="match status" value="1"/>
</dbReference>
<gene>
    <name evidence="3" type="ORF">SAMN04487966_10957</name>
</gene>
<keyword evidence="4" id="KW-1185">Reference proteome</keyword>
<evidence type="ECO:0000313" key="4">
    <source>
        <dbReference type="Proteomes" id="UP000198881"/>
    </source>
</evidence>
<dbReference type="SUPFAM" id="SSF160904">
    <property type="entry name" value="Jann2411-like"/>
    <property type="match status" value="1"/>
</dbReference>
<proteinExistence type="predicted"/>
<dbReference type="RefSeq" id="WP_091698348.1">
    <property type="nucleotide sequence ID" value="NZ_FPCG01000009.1"/>
</dbReference>
<dbReference type="EMBL" id="FPCG01000009">
    <property type="protein sequence ID" value="SFV23999.1"/>
    <property type="molecule type" value="Genomic_DNA"/>
</dbReference>
<name>A0A1I7MQ48_9MICC</name>
<dbReference type="Pfam" id="PF11706">
    <property type="entry name" value="zf-CGNR"/>
    <property type="match status" value="1"/>
</dbReference>
<evidence type="ECO:0000259" key="2">
    <source>
        <dbReference type="Pfam" id="PF11706"/>
    </source>
</evidence>
<dbReference type="PANTHER" id="PTHR35525">
    <property type="entry name" value="BLL6575 PROTEIN"/>
    <property type="match status" value="1"/>
</dbReference>
<evidence type="ECO:0000313" key="3">
    <source>
        <dbReference type="EMBL" id="SFV23999.1"/>
    </source>
</evidence>
<accession>A0A1I7MQ48</accession>
<protein>
    <submittedName>
        <fullName evidence="3">CGNR zinc finger domain-containing protein</fullName>
    </submittedName>
</protein>
<dbReference type="Gene3D" id="1.10.3300.10">
    <property type="entry name" value="Jann2411-like domain"/>
    <property type="match status" value="1"/>
</dbReference>
<dbReference type="InterPro" id="IPR010852">
    <property type="entry name" value="ABATE"/>
</dbReference>
<dbReference type="AlphaFoldDB" id="A0A1I7MQ48"/>
<sequence>MLAPHLAAQLHEATRLINTAAGPRGGQYRPDQLDTAASLSRQFPERQLASATTQTLQQIHTLREDLTALWGQVAAGVQPAVVQDHLNALVESLGPVRLQLEQPEESTQAGPDDATPAGARAAARWVLGESTGPAADRFARELVMAVAETAVAGELHRLKVCAGTDCANAVVDATRNQSKQFCDEANCANRTHVRAYRERQAAGEAPTSTATTPSAAPATTDPAPSSGAAKDSGESPSSGISKKIRKLSARLQDPELSKKDRKKVVKKFKKLRKQLKGSADVELLERLAPDVKK</sequence>
<dbReference type="OrthoDB" id="3531194at2"/>
<feature type="region of interest" description="Disordered" evidence="1">
    <location>
        <begin position="198"/>
        <end position="263"/>
    </location>
</feature>
<feature type="domain" description="Zinc finger CGNR" evidence="2">
    <location>
        <begin position="157"/>
        <end position="200"/>
    </location>
</feature>
<dbReference type="InterPro" id="IPR023286">
    <property type="entry name" value="ABATE_dom_sf"/>
</dbReference>
<organism evidence="3 4">
    <name type="scientific">Micrococcus terreus</name>
    <dbReference type="NCBI Taxonomy" id="574650"/>
    <lineage>
        <taxon>Bacteria</taxon>
        <taxon>Bacillati</taxon>
        <taxon>Actinomycetota</taxon>
        <taxon>Actinomycetes</taxon>
        <taxon>Micrococcales</taxon>
        <taxon>Micrococcaceae</taxon>
        <taxon>Micrococcus</taxon>
    </lineage>
</organism>
<dbReference type="STRING" id="574650.SAMN04487966_10957"/>
<evidence type="ECO:0000256" key="1">
    <source>
        <dbReference type="SAM" id="MobiDB-lite"/>
    </source>
</evidence>
<dbReference type="InterPro" id="IPR021005">
    <property type="entry name" value="Znf_CGNR"/>
</dbReference>
<dbReference type="Proteomes" id="UP000198881">
    <property type="component" value="Unassembled WGS sequence"/>
</dbReference>
<feature type="compositionally biased region" description="Low complexity" evidence="1">
    <location>
        <begin position="202"/>
        <end position="229"/>
    </location>
</feature>